<accession>A0ABT3X858</accession>
<dbReference type="Proteomes" id="UP001208017">
    <property type="component" value="Unassembled WGS sequence"/>
</dbReference>
<comment type="caution">
    <text evidence="1">The sequence shown here is derived from an EMBL/GenBank/DDBJ whole genome shotgun (WGS) entry which is preliminary data.</text>
</comment>
<keyword evidence="2" id="KW-1185">Reference proteome</keyword>
<organism evidence="1 2">
    <name type="scientific">Tumebacillus lacus</name>
    <dbReference type="NCBI Taxonomy" id="2995335"/>
    <lineage>
        <taxon>Bacteria</taxon>
        <taxon>Bacillati</taxon>
        <taxon>Bacillota</taxon>
        <taxon>Bacilli</taxon>
        <taxon>Bacillales</taxon>
        <taxon>Alicyclobacillaceae</taxon>
        <taxon>Tumebacillus</taxon>
    </lineage>
</organism>
<proteinExistence type="predicted"/>
<evidence type="ECO:0000313" key="1">
    <source>
        <dbReference type="EMBL" id="MCX7572172.1"/>
    </source>
</evidence>
<protein>
    <submittedName>
        <fullName evidence="1">Uncharacterized protein</fullName>
    </submittedName>
</protein>
<sequence length="141" mass="16622">MNKHDRLNYLFDKLSDVQQQDLLDLMETWDRMPAPPREEREDVVLNPKLEESLGREWLCLNALKRVVSTHFLPRVELAYVAFHPSLDSMSTAKTREAAEKMYSLEAAYELKRIFEADPEADLFSDEVSEQIHAMYFQNEKR</sequence>
<gene>
    <name evidence="1" type="ORF">OS242_19800</name>
</gene>
<dbReference type="EMBL" id="JAPMLT010000016">
    <property type="protein sequence ID" value="MCX7572172.1"/>
    <property type="molecule type" value="Genomic_DNA"/>
</dbReference>
<name>A0ABT3X858_9BACL</name>
<reference evidence="1 2" key="1">
    <citation type="submission" date="2022-11" db="EMBL/GenBank/DDBJ databases">
        <title>Study of microbial diversity in lake waters.</title>
        <authorList>
            <person name="Zhang J."/>
        </authorList>
    </citation>
    <scope>NUCLEOTIDE SEQUENCE [LARGE SCALE GENOMIC DNA]</scope>
    <source>
        <strain evidence="1 2">DT12</strain>
    </source>
</reference>
<dbReference type="RefSeq" id="WP_267153421.1">
    <property type="nucleotide sequence ID" value="NZ_JAPMLT010000016.1"/>
</dbReference>
<evidence type="ECO:0000313" key="2">
    <source>
        <dbReference type="Proteomes" id="UP001208017"/>
    </source>
</evidence>